<dbReference type="InterPro" id="IPR010807">
    <property type="entry name" value="YfgJ-like"/>
</dbReference>
<name>A1AM99_PELPD</name>
<dbReference type="EMBL" id="CP000482">
    <property type="protein sequence ID" value="ABK98469.1"/>
    <property type="molecule type" value="Genomic_DNA"/>
</dbReference>
<accession>A1AM99</accession>
<evidence type="ECO:0000313" key="1">
    <source>
        <dbReference type="EMBL" id="ABK98469.1"/>
    </source>
</evidence>
<dbReference type="Proteomes" id="UP000006732">
    <property type="component" value="Chromosome"/>
</dbReference>
<protein>
    <submittedName>
        <fullName evidence="1">Uncharacterized protein</fullName>
    </submittedName>
</protein>
<evidence type="ECO:0000313" key="2">
    <source>
        <dbReference type="Proteomes" id="UP000006732"/>
    </source>
</evidence>
<dbReference type="Gene3D" id="2.10.290.10">
    <property type="entry name" value="YfgJ-like"/>
    <property type="match status" value="1"/>
</dbReference>
<keyword evidence="2" id="KW-1185">Reference proteome</keyword>
<gene>
    <name evidence="1" type="ordered locus">Ppro_0840</name>
</gene>
<dbReference type="RefSeq" id="WP_011734781.1">
    <property type="nucleotide sequence ID" value="NC_008609.1"/>
</dbReference>
<dbReference type="AlphaFoldDB" id="A1AM99"/>
<reference evidence="1 2" key="1">
    <citation type="submission" date="2006-10" db="EMBL/GenBank/DDBJ databases">
        <title>Complete sequence of chromosome of Pelobacter propionicus DSM 2379.</title>
        <authorList>
            <consortium name="US DOE Joint Genome Institute"/>
            <person name="Copeland A."/>
            <person name="Lucas S."/>
            <person name="Lapidus A."/>
            <person name="Barry K."/>
            <person name="Detter J.C."/>
            <person name="Glavina del Rio T."/>
            <person name="Hammon N."/>
            <person name="Israni S."/>
            <person name="Dalin E."/>
            <person name="Tice H."/>
            <person name="Pitluck S."/>
            <person name="Saunders E."/>
            <person name="Brettin T."/>
            <person name="Bruce D."/>
            <person name="Han C."/>
            <person name="Tapia R."/>
            <person name="Schmutz J."/>
            <person name="Larimer F."/>
            <person name="Land M."/>
            <person name="Hauser L."/>
            <person name="Kyrpides N."/>
            <person name="Kim E."/>
            <person name="Lovley D."/>
            <person name="Richardson P."/>
        </authorList>
    </citation>
    <scope>NUCLEOTIDE SEQUENCE [LARGE SCALE GENOMIC DNA]</scope>
    <source>
        <strain evidence="2">DSM 2379 / NBRC 103807 / OttBd1</strain>
    </source>
</reference>
<proteinExistence type="predicted"/>
<dbReference type="SUPFAM" id="SSF161187">
    <property type="entry name" value="YfgJ-like"/>
    <property type="match status" value="1"/>
</dbReference>
<dbReference type="STRING" id="338966.Ppro_0840"/>
<dbReference type="OrthoDB" id="5405751at2"/>
<dbReference type="Pfam" id="PF07191">
    <property type="entry name" value="Zn_ribbon_6"/>
    <property type="match status" value="1"/>
</dbReference>
<dbReference type="HOGENOM" id="CLU_174769_0_0_7"/>
<organism evidence="1 2">
    <name type="scientific">Pelobacter propionicus (strain DSM 2379 / NBRC 103807 / OttBd1)</name>
    <dbReference type="NCBI Taxonomy" id="338966"/>
    <lineage>
        <taxon>Bacteria</taxon>
        <taxon>Pseudomonadati</taxon>
        <taxon>Thermodesulfobacteriota</taxon>
        <taxon>Desulfuromonadia</taxon>
        <taxon>Desulfuromonadales</taxon>
        <taxon>Desulfuromonadaceae</taxon>
        <taxon>Pelobacter</taxon>
    </lineage>
</organism>
<dbReference type="InterPro" id="IPR029037">
    <property type="entry name" value="DUF1407/YfgJ-like_sf"/>
</dbReference>
<dbReference type="KEGG" id="ppd:Ppro_0840"/>
<sequence length="80" mass="9049">MLRRTCRECGAEMVRKQTPDGVIIFCETCDSETPFDEVVVEPYCPDCGEKISVCSKCCKGFFCGRCNSLKSSKRIIWKPV</sequence>